<reference evidence="3" key="1">
    <citation type="journal article" date="2014" name="Int. J. Syst. Evol. Microbiol.">
        <title>Complete genome sequence of Corynebacterium casei LMG S-19264T (=DSM 44701T), isolated from a smear-ripened cheese.</title>
        <authorList>
            <consortium name="US DOE Joint Genome Institute (JGI-PGF)"/>
            <person name="Walter F."/>
            <person name="Albersmeier A."/>
            <person name="Kalinowski J."/>
            <person name="Ruckert C."/>
        </authorList>
    </citation>
    <scope>NUCLEOTIDE SEQUENCE</scope>
    <source>
        <strain evidence="3">JCM 31740</strain>
    </source>
</reference>
<evidence type="ECO:0000256" key="1">
    <source>
        <dbReference type="SAM" id="Phobius"/>
    </source>
</evidence>
<dbReference type="KEGG" id="sacd:HS1genome_0598"/>
<evidence type="ECO:0000313" key="3">
    <source>
        <dbReference type="EMBL" id="GGU03025.1"/>
    </source>
</evidence>
<dbReference type="EMBL" id="AP018553">
    <property type="protein sequence ID" value="BBD72209.1"/>
    <property type="molecule type" value="Genomic_DNA"/>
</dbReference>
<evidence type="ECO:0000313" key="2">
    <source>
        <dbReference type="EMBL" id="BBD72209.1"/>
    </source>
</evidence>
<feature type="transmembrane region" description="Helical" evidence="1">
    <location>
        <begin position="12"/>
        <end position="31"/>
    </location>
</feature>
<dbReference type="RefSeq" id="WP_158613707.1">
    <property type="nucleotide sequence ID" value="NZ_AP018553.1"/>
</dbReference>
<dbReference type="Proteomes" id="UP000616143">
    <property type="component" value="Unassembled WGS sequence"/>
</dbReference>
<reference evidence="2" key="3">
    <citation type="journal article" date="2019" name="BMC Res. Notes">
        <title>Complete genome sequence of the Sulfodiicoccus acidiphilus strain HS-1T, the first crenarchaeon that lacks polB3, isolated from an acidic hot spring in Ohwaku-dani, Hakone, Japan.</title>
        <authorList>
            <person name="Sakai H.D."/>
            <person name="Kurosawa N."/>
        </authorList>
    </citation>
    <scope>NUCLEOTIDE SEQUENCE</scope>
    <source>
        <strain evidence="2">HS-1</strain>
    </source>
</reference>
<dbReference type="EMBL" id="BMQS01000024">
    <property type="protein sequence ID" value="GGU03025.1"/>
    <property type="molecule type" value="Genomic_DNA"/>
</dbReference>
<dbReference type="GeneID" id="43516642"/>
<dbReference type="AlphaFoldDB" id="A0A348B207"/>
<evidence type="ECO:0000313" key="4">
    <source>
        <dbReference type="Proteomes" id="UP000276741"/>
    </source>
</evidence>
<keyword evidence="1" id="KW-0472">Membrane</keyword>
<gene>
    <name evidence="3" type="ORF">GCM10007116_20050</name>
    <name evidence="2" type="ORF">HS1genome_0598</name>
</gene>
<proteinExistence type="predicted"/>
<keyword evidence="1" id="KW-0812">Transmembrane</keyword>
<dbReference type="OrthoDB" id="41639at2157"/>
<keyword evidence="4" id="KW-1185">Reference proteome</keyword>
<name>A0A348B207_9CREN</name>
<keyword evidence="1" id="KW-1133">Transmembrane helix</keyword>
<reference evidence="4" key="2">
    <citation type="submission" date="2018-04" db="EMBL/GenBank/DDBJ databases">
        <title>Complete genome sequence of Sulfodiicoccus acidiphilus strain HS-1.</title>
        <authorList>
            <person name="Sakai H.D."/>
            <person name="Kurosawa N."/>
        </authorList>
    </citation>
    <scope>NUCLEOTIDE SEQUENCE [LARGE SCALE GENOMIC DNA]</scope>
    <source>
        <strain evidence="4">HS-1</strain>
    </source>
</reference>
<sequence length="51" mass="5869">MPILESEYMLWGIGFLLMALVYPIWFVLLIVKAEKDPQVDVEELARKESGS</sequence>
<organism evidence="2 4">
    <name type="scientific">Sulfodiicoccus acidiphilus</name>
    <dbReference type="NCBI Taxonomy" id="1670455"/>
    <lineage>
        <taxon>Archaea</taxon>
        <taxon>Thermoproteota</taxon>
        <taxon>Thermoprotei</taxon>
        <taxon>Sulfolobales</taxon>
        <taxon>Sulfolobaceae</taxon>
        <taxon>Sulfodiicoccus</taxon>
    </lineage>
</organism>
<reference evidence="3" key="4">
    <citation type="submission" date="2020-09" db="EMBL/GenBank/DDBJ databases">
        <authorList>
            <person name="Sun Q."/>
            <person name="Ohkuma M."/>
        </authorList>
    </citation>
    <scope>NUCLEOTIDE SEQUENCE</scope>
    <source>
        <strain evidence="3">JCM 31740</strain>
    </source>
</reference>
<protein>
    <submittedName>
        <fullName evidence="2">Uncharacterized protein</fullName>
    </submittedName>
</protein>
<dbReference type="Proteomes" id="UP000276741">
    <property type="component" value="Chromosome"/>
</dbReference>
<accession>A0A348B207</accession>